<dbReference type="Pfam" id="PF02012">
    <property type="entry name" value="BNR"/>
    <property type="match status" value="1"/>
</dbReference>
<organism evidence="1 2">
    <name type="scientific">Paenibacillus taihuensis</name>
    <dbReference type="NCBI Taxonomy" id="1156355"/>
    <lineage>
        <taxon>Bacteria</taxon>
        <taxon>Bacillati</taxon>
        <taxon>Bacillota</taxon>
        <taxon>Bacilli</taxon>
        <taxon>Bacillales</taxon>
        <taxon>Paenibacillaceae</taxon>
        <taxon>Paenibacillus</taxon>
    </lineage>
</organism>
<accession>A0A3D9SK77</accession>
<comment type="caution">
    <text evidence="1">The sequence shown here is derived from an EMBL/GenBank/DDBJ whole genome shotgun (WGS) entry which is preliminary data.</text>
</comment>
<gene>
    <name evidence="1" type="ORF">A8990_10534</name>
</gene>
<dbReference type="Proteomes" id="UP000256304">
    <property type="component" value="Unassembled WGS sequence"/>
</dbReference>
<dbReference type="AlphaFoldDB" id="A0A3D9SK77"/>
<dbReference type="OrthoDB" id="9757947at2"/>
<evidence type="ECO:0000313" key="1">
    <source>
        <dbReference type="EMBL" id="REE91330.1"/>
    </source>
</evidence>
<sequence length="371" mass="41124">MGKRVVLLIGTNKGLFQYSADLERKNWELKGPFLSGWEVYSVLGDSRGEGESVNRIFAGTSHAAYGASIRVSDDFGETWRQIEDSPSYSPESGFSLNRIWQLIPGAADEPNTVYAGAEEAGLFVSYDRGEHWRELQGLTQHPTRPNWFPGAGGMCLHTIIIHPTNKKRMWVAMSAVGVFRTDDGGETWQARNVGLSRVPTGQPEDEVGRCVHKMVLDPANPDVLYMQEHGGVFKSIDGGDSWFAIEEGLTLQDGDAPFGFPISVSPSGDLFLLPLESDERRMMKGGKLLVYSMRPGSNSWEPIGDVIPDEVRHVSVLRDAMTVDGLDPYGLYFGTTSGEIFCSLDRGVTWDRLPGQFSRILTVKTWIIEEQ</sequence>
<dbReference type="Gene3D" id="2.130.10.10">
    <property type="entry name" value="YVTN repeat-like/Quinoprotein amine dehydrogenase"/>
    <property type="match status" value="1"/>
</dbReference>
<dbReference type="InterPro" id="IPR002860">
    <property type="entry name" value="BNR_rpt"/>
</dbReference>
<name>A0A3D9SK77_9BACL</name>
<dbReference type="PANTHER" id="PTHR43739:SF5">
    <property type="entry name" value="EXO-ALPHA-SIALIDASE"/>
    <property type="match status" value="1"/>
</dbReference>
<evidence type="ECO:0000313" key="2">
    <source>
        <dbReference type="Proteomes" id="UP000256304"/>
    </source>
</evidence>
<dbReference type="PANTHER" id="PTHR43739">
    <property type="entry name" value="XYLOGLUCANASE (EUROFUNG)"/>
    <property type="match status" value="1"/>
</dbReference>
<reference evidence="1 2" key="1">
    <citation type="submission" date="2018-08" db="EMBL/GenBank/DDBJ databases">
        <title>Genomic Encyclopedia of Type Strains, Phase III (KMG-III): the genomes of soil and plant-associated and newly described type strains.</title>
        <authorList>
            <person name="Whitman W."/>
        </authorList>
    </citation>
    <scope>NUCLEOTIDE SEQUENCE [LARGE SCALE GENOMIC DNA]</scope>
    <source>
        <strain evidence="1 2">CGMCC 1.10966</strain>
    </source>
</reference>
<dbReference type="RefSeq" id="WP_116188093.1">
    <property type="nucleotide sequence ID" value="NZ_QTTN01000005.1"/>
</dbReference>
<dbReference type="EMBL" id="QTTN01000005">
    <property type="protein sequence ID" value="REE91330.1"/>
    <property type="molecule type" value="Genomic_DNA"/>
</dbReference>
<protein>
    <submittedName>
        <fullName evidence="1">BNR/Asp-box repeat protein</fullName>
    </submittedName>
</protein>
<dbReference type="SUPFAM" id="SSF110296">
    <property type="entry name" value="Oligoxyloglucan reducing end-specific cellobiohydrolase"/>
    <property type="match status" value="1"/>
</dbReference>
<keyword evidence="2" id="KW-1185">Reference proteome</keyword>
<dbReference type="InterPro" id="IPR015943">
    <property type="entry name" value="WD40/YVTN_repeat-like_dom_sf"/>
</dbReference>
<dbReference type="CDD" id="cd15482">
    <property type="entry name" value="Sialidase_non-viral"/>
    <property type="match status" value="1"/>
</dbReference>
<proteinExistence type="predicted"/>
<dbReference type="GO" id="GO:0010411">
    <property type="term" value="P:xyloglucan metabolic process"/>
    <property type="evidence" value="ECO:0007669"/>
    <property type="project" value="TreeGrafter"/>
</dbReference>
<dbReference type="InterPro" id="IPR052025">
    <property type="entry name" value="Xyloglucanase_GH74"/>
</dbReference>